<dbReference type="STRING" id="234267.Acid_0047"/>
<gene>
    <name evidence="2" type="ordered locus">Acid_0047</name>
</gene>
<dbReference type="InParanoid" id="Q02D03"/>
<dbReference type="HOGENOM" id="CLU_1561860_0_0_0"/>
<dbReference type="InterPro" id="IPR052534">
    <property type="entry name" value="Extracell_DNA_Util/SecSys_Comp"/>
</dbReference>
<dbReference type="PANTHER" id="PTHR40278">
    <property type="entry name" value="DNA UTILIZATION PROTEIN HOFN"/>
    <property type="match status" value="1"/>
</dbReference>
<evidence type="ECO:0000256" key="1">
    <source>
        <dbReference type="SAM" id="Coils"/>
    </source>
</evidence>
<sequence precursor="true">MLVASVAVAVLLVVSLGALILLANADNAQLADVRKDVAQLKSQIAVATKQQAEFDAVIRKPENAEVLERSVFLNTLLYRKGISWTRILADMEKTMPPNVKMLNIQPYVTGKNQITLNLQVGSESPEPVISFYKNLEGSPLFGGVSQTLYNPPSQAEPLYRYRFTVNYAQKL</sequence>
<accession>Q02D03</accession>
<name>Q02D03_SOLUE</name>
<evidence type="ECO:0008006" key="3">
    <source>
        <dbReference type="Google" id="ProtNLM"/>
    </source>
</evidence>
<proteinExistence type="predicted"/>
<dbReference type="KEGG" id="sus:Acid_0047"/>
<evidence type="ECO:0000313" key="2">
    <source>
        <dbReference type="EMBL" id="ABJ81063.1"/>
    </source>
</evidence>
<protein>
    <recommendedName>
        <fullName evidence="3">Fimbrial assembly family protein</fullName>
    </recommendedName>
</protein>
<organism evidence="2">
    <name type="scientific">Solibacter usitatus (strain Ellin6076)</name>
    <dbReference type="NCBI Taxonomy" id="234267"/>
    <lineage>
        <taxon>Bacteria</taxon>
        <taxon>Pseudomonadati</taxon>
        <taxon>Acidobacteriota</taxon>
        <taxon>Terriglobia</taxon>
        <taxon>Bryobacterales</taxon>
        <taxon>Solibacteraceae</taxon>
        <taxon>Candidatus Solibacter</taxon>
    </lineage>
</organism>
<reference evidence="2" key="1">
    <citation type="submission" date="2006-10" db="EMBL/GenBank/DDBJ databases">
        <title>Complete sequence of Solibacter usitatus Ellin6076.</title>
        <authorList>
            <consortium name="US DOE Joint Genome Institute"/>
            <person name="Copeland A."/>
            <person name="Lucas S."/>
            <person name="Lapidus A."/>
            <person name="Barry K."/>
            <person name="Detter J.C."/>
            <person name="Glavina del Rio T."/>
            <person name="Hammon N."/>
            <person name="Israni S."/>
            <person name="Dalin E."/>
            <person name="Tice H."/>
            <person name="Pitluck S."/>
            <person name="Thompson L.S."/>
            <person name="Brettin T."/>
            <person name="Bruce D."/>
            <person name="Han C."/>
            <person name="Tapia R."/>
            <person name="Gilna P."/>
            <person name="Schmutz J."/>
            <person name="Larimer F."/>
            <person name="Land M."/>
            <person name="Hauser L."/>
            <person name="Kyrpides N."/>
            <person name="Mikhailova N."/>
            <person name="Janssen P.H."/>
            <person name="Kuske C.R."/>
            <person name="Richardson P."/>
        </authorList>
    </citation>
    <scope>NUCLEOTIDE SEQUENCE</scope>
    <source>
        <strain evidence="2">Ellin6076</strain>
    </source>
</reference>
<dbReference type="eggNOG" id="COG4972">
    <property type="taxonomic scope" value="Bacteria"/>
</dbReference>
<dbReference type="PANTHER" id="PTHR40278:SF1">
    <property type="entry name" value="DNA UTILIZATION PROTEIN HOFN"/>
    <property type="match status" value="1"/>
</dbReference>
<dbReference type="AlphaFoldDB" id="Q02D03"/>
<feature type="coiled-coil region" evidence="1">
    <location>
        <begin position="23"/>
        <end position="50"/>
    </location>
</feature>
<dbReference type="EMBL" id="CP000473">
    <property type="protein sequence ID" value="ABJ81063.1"/>
    <property type="molecule type" value="Genomic_DNA"/>
</dbReference>
<keyword evidence="1" id="KW-0175">Coiled coil</keyword>